<dbReference type="Proteomes" id="UP000230233">
    <property type="component" value="Chromosome X"/>
</dbReference>
<proteinExistence type="predicted"/>
<dbReference type="Gene3D" id="2.30.39.10">
    <property type="entry name" value="Alpha-1-antitrypsin, domain 1"/>
    <property type="match status" value="1"/>
</dbReference>
<keyword evidence="3" id="KW-1185">Reference proteome</keyword>
<accession>A0A2G5SYE2</accession>
<comment type="caution">
    <text evidence="2">The sequence shown here is derived from an EMBL/GenBank/DDBJ whole genome shotgun (WGS) entry which is preliminary data.</text>
</comment>
<sequence length="267" mass="30496">MTSNVALSGLETTFGIDILKSVGSQESYVFSPISLLFALALLGKEDFNSTVADKYSEYGFHDPDVYKYLKNDLGDILVRGDSGVNDARRNLGNETRILFNQAWESKLPLKRSGVFYSSDKKLKQIIYLKNEKKVLLGIDDVFQMISIRYSERNLNFVVLLPRQTFGLQKALKKLTKSRLEKLLHDATVELVHVMIPKLDILQMVINSKQLGLQAPIKTSLKYKHSPCVVSDMLYRPDNREPYFFKADHPFIFAVLRKGRPVYFGVYS</sequence>
<evidence type="ECO:0000313" key="2">
    <source>
        <dbReference type="EMBL" id="PIC20057.1"/>
    </source>
</evidence>
<evidence type="ECO:0000259" key="1">
    <source>
        <dbReference type="Pfam" id="PF00079"/>
    </source>
</evidence>
<dbReference type="AlphaFoldDB" id="A0A2G5SYE2"/>
<dbReference type="OrthoDB" id="9518664at2759"/>
<dbReference type="Pfam" id="PF00079">
    <property type="entry name" value="Serpin"/>
    <property type="match status" value="1"/>
</dbReference>
<dbReference type="SUPFAM" id="SSF56574">
    <property type="entry name" value="Serpins"/>
    <property type="match status" value="1"/>
</dbReference>
<dbReference type="InterPro" id="IPR036186">
    <property type="entry name" value="Serpin_sf"/>
</dbReference>
<gene>
    <name evidence="2" type="primary">Cni-C28G1.2</name>
    <name evidence="2" type="synonym">Cnig_chr_X.g25381</name>
    <name evidence="2" type="ORF">B9Z55_025381</name>
</gene>
<dbReference type="InterPro" id="IPR042185">
    <property type="entry name" value="Serpin_sf_2"/>
</dbReference>
<dbReference type="InterPro" id="IPR023796">
    <property type="entry name" value="Serpin_dom"/>
</dbReference>
<reference evidence="3" key="1">
    <citation type="submission" date="2017-10" db="EMBL/GenBank/DDBJ databases">
        <title>Rapid genome shrinkage in a self-fertile nematode reveals novel sperm competition proteins.</title>
        <authorList>
            <person name="Yin D."/>
            <person name="Schwarz E.M."/>
            <person name="Thomas C.G."/>
            <person name="Felde R.L."/>
            <person name="Korf I.F."/>
            <person name="Cutter A.D."/>
            <person name="Schartner C.M."/>
            <person name="Ralston E.J."/>
            <person name="Meyer B.J."/>
            <person name="Haag E.S."/>
        </authorList>
    </citation>
    <scope>NUCLEOTIDE SEQUENCE [LARGE SCALE GENOMIC DNA]</scope>
    <source>
        <strain evidence="3">JU1422</strain>
    </source>
</reference>
<dbReference type="EMBL" id="PDUG01000006">
    <property type="protein sequence ID" value="PIC20057.1"/>
    <property type="molecule type" value="Genomic_DNA"/>
</dbReference>
<evidence type="ECO:0000313" key="3">
    <source>
        <dbReference type="Proteomes" id="UP000230233"/>
    </source>
</evidence>
<dbReference type="FunFam" id="2.30.39.10:FF:000103">
    <property type="entry name" value="Protein CBG15466"/>
    <property type="match status" value="1"/>
</dbReference>
<organism evidence="2 3">
    <name type="scientific">Caenorhabditis nigoni</name>
    <dbReference type="NCBI Taxonomy" id="1611254"/>
    <lineage>
        <taxon>Eukaryota</taxon>
        <taxon>Metazoa</taxon>
        <taxon>Ecdysozoa</taxon>
        <taxon>Nematoda</taxon>
        <taxon>Chromadorea</taxon>
        <taxon>Rhabditida</taxon>
        <taxon>Rhabditina</taxon>
        <taxon>Rhabditomorpha</taxon>
        <taxon>Rhabditoidea</taxon>
        <taxon>Rhabditidae</taxon>
        <taxon>Peloderinae</taxon>
        <taxon>Caenorhabditis</taxon>
    </lineage>
</organism>
<protein>
    <recommendedName>
        <fullName evidence="1">Serpin domain-containing protein</fullName>
    </recommendedName>
</protein>
<feature type="domain" description="Serpin" evidence="1">
    <location>
        <begin position="97"/>
        <end position="202"/>
    </location>
</feature>
<name>A0A2G5SYE2_9PELO</name>
<dbReference type="STRING" id="1611254.A0A2G5SYE2"/>